<dbReference type="Proteomes" id="UP000231912">
    <property type="component" value="Unassembled WGS sequence"/>
</dbReference>
<dbReference type="EMBL" id="NPDT01000013">
    <property type="protein sequence ID" value="PJZ64103.1"/>
    <property type="molecule type" value="Genomic_DNA"/>
</dbReference>
<evidence type="ECO:0000313" key="1">
    <source>
        <dbReference type="EMBL" id="PJZ64103.1"/>
    </source>
</evidence>
<proteinExistence type="predicted"/>
<reference evidence="1 2" key="1">
    <citation type="submission" date="2017-07" db="EMBL/GenBank/DDBJ databases">
        <title>Leptospira spp. isolated from tropical soils.</title>
        <authorList>
            <person name="Thibeaux R."/>
            <person name="Iraola G."/>
            <person name="Ferres I."/>
            <person name="Bierque E."/>
            <person name="Girault D."/>
            <person name="Soupe-Gilbert M.-E."/>
            <person name="Picardeau M."/>
            <person name="Goarant C."/>
        </authorList>
    </citation>
    <scope>NUCLEOTIDE SEQUENCE [LARGE SCALE GENOMIC DNA]</scope>
    <source>
        <strain evidence="1 2">FH2-C-A2</strain>
    </source>
</reference>
<organism evidence="1 2">
    <name type="scientific">Leptospira wolffii</name>
    <dbReference type="NCBI Taxonomy" id="409998"/>
    <lineage>
        <taxon>Bacteria</taxon>
        <taxon>Pseudomonadati</taxon>
        <taxon>Spirochaetota</taxon>
        <taxon>Spirochaetia</taxon>
        <taxon>Leptospirales</taxon>
        <taxon>Leptospiraceae</taxon>
        <taxon>Leptospira</taxon>
    </lineage>
</organism>
<comment type="caution">
    <text evidence="1">The sequence shown here is derived from an EMBL/GenBank/DDBJ whole genome shotgun (WGS) entry which is preliminary data.</text>
</comment>
<name>A0A2M9Z6N9_9LEPT</name>
<dbReference type="AlphaFoldDB" id="A0A2M9Z6N9"/>
<evidence type="ECO:0000313" key="2">
    <source>
        <dbReference type="Proteomes" id="UP000231912"/>
    </source>
</evidence>
<accession>A0A2M9Z6N9</accession>
<protein>
    <submittedName>
        <fullName evidence="1">Uncharacterized protein</fullName>
    </submittedName>
</protein>
<gene>
    <name evidence="1" type="ORF">CH371_19760</name>
</gene>
<sequence>MASSTFRFVTRLAKQASRQVLAHSRNVVKPWPLSKIPPEVVLLFLEARKCVDSFCKHSKTCSFRALPM</sequence>